<dbReference type="EMBL" id="JXJX01000005">
    <property type="protein sequence ID" value="PCS07126.1"/>
    <property type="molecule type" value="Genomic_DNA"/>
</dbReference>
<accession>A0A2A5S0T6</accession>
<proteinExistence type="predicted"/>
<protein>
    <recommendedName>
        <fullName evidence="3">Cytoplasmic protein</fullName>
    </recommendedName>
</protein>
<evidence type="ECO:0008006" key="3">
    <source>
        <dbReference type="Google" id="ProtNLM"/>
    </source>
</evidence>
<evidence type="ECO:0000313" key="1">
    <source>
        <dbReference type="EMBL" id="PCS07126.1"/>
    </source>
</evidence>
<dbReference type="PANTHER" id="PTHR37805">
    <property type="entry name" value="CYTOPLASMIC PROTEIN-RELATED"/>
    <property type="match status" value="1"/>
</dbReference>
<dbReference type="AlphaFoldDB" id="A0A2A5S0T6"/>
<sequence length="168" mass="19184">MNNNDILIRLRYTFDIKDTDMLHICELGGLTLTLDELRQIMTKQAPDTERDLALSRENLERFLNGFIISQRGVKVDKDGQAVPATFDMATDGVINNVVIKKIKIAMTYTTEHLQDFLRQAGKSVSTNELSAILRNKNHRNYKPAGDQILRNLLKGMSLEYRSKTQTNK</sequence>
<dbReference type="RefSeq" id="WP_068161594.1">
    <property type="nucleotide sequence ID" value="NZ_JXJX01000005.1"/>
</dbReference>
<gene>
    <name evidence="1" type="ORF">RU87_GL001179</name>
</gene>
<dbReference type="InterPro" id="IPR009921">
    <property type="entry name" value="YehS-like"/>
</dbReference>
<comment type="caution">
    <text evidence="1">The sequence shown here is derived from an EMBL/GenBank/DDBJ whole genome shotgun (WGS) entry which is preliminary data.</text>
</comment>
<keyword evidence="2" id="KW-1185">Reference proteome</keyword>
<reference evidence="1 2" key="1">
    <citation type="submission" date="2014-12" db="EMBL/GenBank/DDBJ databases">
        <title>Draft genome sequences of 10 type strains of Lactococcus.</title>
        <authorList>
            <person name="Sun Z."/>
            <person name="Zhong Z."/>
            <person name="Liu W."/>
            <person name="Zhang W."/>
            <person name="Zhang H."/>
        </authorList>
    </citation>
    <scope>NUCLEOTIDE SEQUENCE [LARGE SCALE GENOMIC DNA]</scope>
    <source>
        <strain evidence="1 2">DSM 20686</strain>
    </source>
</reference>
<dbReference type="STRING" id="1348632.GCA_001591745_00679"/>
<dbReference type="PANTHER" id="PTHR37805:SF1">
    <property type="entry name" value="CYTOPLASMIC PROTEIN"/>
    <property type="match status" value="1"/>
</dbReference>
<name>A0A2A5S0T6_9LACT</name>
<dbReference type="Proteomes" id="UP000242246">
    <property type="component" value="Unassembled WGS sequence"/>
</dbReference>
<evidence type="ECO:0000313" key="2">
    <source>
        <dbReference type="Proteomes" id="UP000242246"/>
    </source>
</evidence>
<dbReference type="OrthoDB" id="9788465at2"/>
<dbReference type="Pfam" id="PF07308">
    <property type="entry name" value="DUF1456"/>
    <property type="match status" value="2"/>
</dbReference>
<organism evidence="1 2">
    <name type="scientific">Pseudolactococcus plantarum</name>
    <dbReference type="NCBI Taxonomy" id="1365"/>
    <lineage>
        <taxon>Bacteria</taxon>
        <taxon>Bacillati</taxon>
        <taxon>Bacillota</taxon>
        <taxon>Bacilli</taxon>
        <taxon>Lactobacillales</taxon>
        <taxon>Streptococcaceae</taxon>
        <taxon>Pseudolactococcus</taxon>
    </lineage>
</organism>